<gene>
    <name evidence="1" type="ORF">QWY31_07735</name>
</gene>
<name>A0ABT8F4J5_9BACT</name>
<organism evidence="1 2">
    <name type="scientific">Shiella aurantiaca</name>
    <dbReference type="NCBI Taxonomy" id="3058365"/>
    <lineage>
        <taxon>Bacteria</taxon>
        <taxon>Pseudomonadati</taxon>
        <taxon>Bacteroidota</taxon>
        <taxon>Cytophagia</taxon>
        <taxon>Cytophagales</taxon>
        <taxon>Shiellaceae</taxon>
        <taxon>Shiella</taxon>
    </lineage>
</organism>
<dbReference type="RefSeq" id="WP_320003912.1">
    <property type="nucleotide sequence ID" value="NZ_JAUHJS010000003.1"/>
</dbReference>
<dbReference type="EMBL" id="JAUHJS010000003">
    <property type="protein sequence ID" value="MDN4165388.1"/>
    <property type="molecule type" value="Genomic_DNA"/>
</dbReference>
<evidence type="ECO:0000313" key="2">
    <source>
        <dbReference type="Proteomes" id="UP001168552"/>
    </source>
</evidence>
<dbReference type="Proteomes" id="UP001168552">
    <property type="component" value="Unassembled WGS sequence"/>
</dbReference>
<comment type="caution">
    <text evidence="1">The sequence shown here is derived from an EMBL/GenBank/DDBJ whole genome shotgun (WGS) entry which is preliminary data.</text>
</comment>
<reference evidence="1" key="1">
    <citation type="submission" date="2023-06" db="EMBL/GenBank/DDBJ databases">
        <title>Cytophagales bacterium Strain LB-30, isolated from soil.</title>
        <authorList>
            <person name="Liu B."/>
        </authorList>
    </citation>
    <scope>NUCLEOTIDE SEQUENCE</scope>
    <source>
        <strain evidence="1">LB-30</strain>
    </source>
</reference>
<protein>
    <submittedName>
        <fullName evidence="1">Uncharacterized protein</fullName>
    </submittedName>
</protein>
<sequence length="70" mass="7953">METIKIDILNPKAKALLDDLASLDLIRIRQEPSSNFSNLLQKLRSKADSAPSLEDITKEVEAIRKARYEK</sequence>
<evidence type="ECO:0000313" key="1">
    <source>
        <dbReference type="EMBL" id="MDN4165388.1"/>
    </source>
</evidence>
<proteinExistence type="predicted"/>
<accession>A0ABT8F4J5</accession>
<keyword evidence="2" id="KW-1185">Reference proteome</keyword>